<protein>
    <submittedName>
        <fullName evidence="5">Bromodomain-containing protein 2-like</fullName>
    </submittedName>
</protein>
<gene>
    <name evidence="5" type="ORF">D8674_035289</name>
</gene>
<keyword evidence="1 2" id="KW-0103">Bromodomain</keyword>
<dbReference type="PROSITE" id="PS00633">
    <property type="entry name" value="BROMODOMAIN_1"/>
    <property type="match status" value="1"/>
</dbReference>
<accession>A0A5N5GCU3</accession>
<dbReference type="Gene3D" id="1.20.920.10">
    <property type="entry name" value="Bromodomain-like"/>
    <property type="match status" value="1"/>
</dbReference>
<proteinExistence type="predicted"/>
<dbReference type="OrthoDB" id="1155111at2759"/>
<dbReference type="InterPro" id="IPR018359">
    <property type="entry name" value="Bromodomain_CS"/>
</dbReference>
<dbReference type="PROSITE" id="PS50014">
    <property type="entry name" value="BROMODOMAIN_2"/>
    <property type="match status" value="1"/>
</dbReference>
<dbReference type="InterPro" id="IPR036427">
    <property type="entry name" value="Bromodomain-like_sf"/>
</dbReference>
<name>A0A5N5GCU3_9ROSA</name>
<feature type="domain" description="Bromo" evidence="4">
    <location>
        <begin position="76"/>
        <end position="148"/>
    </location>
</feature>
<feature type="region of interest" description="Disordered" evidence="3">
    <location>
        <begin position="177"/>
        <end position="207"/>
    </location>
</feature>
<dbReference type="PANTHER" id="PTHR46136">
    <property type="entry name" value="TRANSCRIPTION FACTOR GTE8"/>
    <property type="match status" value="1"/>
</dbReference>
<dbReference type="EMBL" id="SMOL01000458">
    <property type="protein sequence ID" value="KAB2612973.1"/>
    <property type="molecule type" value="Genomic_DNA"/>
</dbReference>
<evidence type="ECO:0000313" key="6">
    <source>
        <dbReference type="Proteomes" id="UP000327157"/>
    </source>
</evidence>
<evidence type="ECO:0000313" key="5">
    <source>
        <dbReference type="EMBL" id="KAB2612973.1"/>
    </source>
</evidence>
<dbReference type="InterPro" id="IPR052442">
    <property type="entry name" value="Env_Response_Regulator"/>
</dbReference>
<dbReference type="PRINTS" id="PR00503">
    <property type="entry name" value="BROMODOMAIN"/>
</dbReference>
<sequence>MIIITTVISKYKKQKQKNIFTKYCFQIYFHQKKRGQMESESEPFEFQRRWTEKRQKRQGLDPKLKACCAEILQLLMQHGHGKQFAKRVDPVASNLPDYLYVIRKPIDLGTIKSDLEKGYYSSADSFAADVRRVFLNAMIYYPRGNYVRAAAQHLSNLFNTKWEETMAKFSVHRPLPPPKAKGLSSSPTFSPKHIHGGKTETCSPSSSTSTVIHSRGLFGVHSIANTDGKDNDFVIATLVVEHSGHSVATITEKSRGPREGRVELLKLRFSDTLSKANKILKGPPDTPPEQRTKRREALRKSARRRSSSMQKSVMFDHDSKHYLRELEKLCGCGSKDPFLNILQGFPLKDLGLHIKDEEYDLQGLDEDVFLNGDWEEGEITGGTLGGRRDTLIDESLLLRPLSPVHICT</sequence>
<feature type="compositionally biased region" description="Basic residues" evidence="3">
    <location>
        <begin position="292"/>
        <end position="306"/>
    </location>
</feature>
<evidence type="ECO:0000256" key="1">
    <source>
        <dbReference type="ARBA" id="ARBA00023117"/>
    </source>
</evidence>
<dbReference type="AlphaFoldDB" id="A0A5N5GCU3"/>
<reference evidence="5 6" key="3">
    <citation type="submission" date="2019-11" db="EMBL/GenBank/DDBJ databases">
        <title>A de novo genome assembly of a pear dwarfing rootstock.</title>
        <authorList>
            <person name="Wang F."/>
            <person name="Wang J."/>
            <person name="Li S."/>
            <person name="Zhang Y."/>
            <person name="Fang M."/>
            <person name="Ma L."/>
            <person name="Zhao Y."/>
            <person name="Jiang S."/>
        </authorList>
    </citation>
    <scope>NUCLEOTIDE SEQUENCE [LARGE SCALE GENOMIC DNA]</scope>
    <source>
        <strain evidence="5">S2</strain>
        <tissue evidence="5">Leaf</tissue>
    </source>
</reference>
<dbReference type="InterPro" id="IPR001487">
    <property type="entry name" value="Bromodomain"/>
</dbReference>
<comment type="caution">
    <text evidence="5">The sequence shown here is derived from an EMBL/GenBank/DDBJ whole genome shotgun (WGS) entry which is preliminary data.</text>
</comment>
<dbReference type="SMART" id="SM00297">
    <property type="entry name" value="BROMO"/>
    <property type="match status" value="1"/>
</dbReference>
<dbReference type="Proteomes" id="UP000327157">
    <property type="component" value="Chromosome 9"/>
</dbReference>
<dbReference type="Pfam" id="PF00439">
    <property type="entry name" value="Bromodomain"/>
    <property type="match status" value="1"/>
</dbReference>
<feature type="region of interest" description="Disordered" evidence="3">
    <location>
        <begin position="276"/>
        <end position="313"/>
    </location>
</feature>
<reference evidence="5 6" key="1">
    <citation type="submission" date="2019-09" db="EMBL/GenBank/DDBJ databases">
        <authorList>
            <person name="Ou C."/>
        </authorList>
    </citation>
    <scope>NUCLEOTIDE SEQUENCE [LARGE SCALE GENOMIC DNA]</scope>
    <source>
        <strain evidence="5">S2</strain>
        <tissue evidence="5">Leaf</tissue>
    </source>
</reference>
<evidence type="ECO:0000256" key="3">
    <source>
        <dbReference type="SAM" id="MobiDB-lite"/>
    </source>
</evidence>
<evidence type="ECO:0000256" key="2">
    <source>
        <dbReference type="PROSITE-ProRule" id="PRU00035"/>
    </source>
</evidence>
<dbReference type="PANTHER" id="PTHR46136:SF19">
    <property type="entry name" value="TRANSCRIPTION FACTOR GTE12"/>
    <property type="match status" value="1"/>
</dbReference>
<organism evidence="5 6">
    <name type="scientific">Pyrus ussuriensis x Pyrus communis</name>
    <dbReference type="NCBI Taxonomy" id="2448454"/>
    <lineage>
        <taxon>Eukaryota</taxon>
        <taxon>Viridiplantae</taxon>
        <taxon>Streptophyta</taxon>
        <taxon>Embryophyta</taxon>
        <taxon>Tracheophyta</taxon>
        <taxon>Spermatophyta</taxon>
        <taxon>Magnoliopsida</taxon>
        <taxon>eudicotyledons</taxon>
        <taxon>Gunneridae</taxon>
        <taxon>Pentapetalae</taxon>
        <taxon>rosids</taxon>
        <taxon>fabids</taxon>
        <taxon>Rosales</taxon>
        <taxon>Rosaceae</taxon>
        <taxon>Amygdaloideae</taxon>
        <taxon>Maleae</taxon>
        <taxon>Pyrus</taxon>
    </lineage>
</organism>
<reference evidence="6" key="2">
    <citation type="submission" date="2019-10" db="EMBL/GenBank/DDBJ databases">
        <title>A de novo genome assembly of a pear dwarfing rootstock.</title>
        <authorList>
            <person name="Wang F."/>
            <person name="Wang J."/>
            <person name="Li S."/>
            <person name="Zhang Y."/>
            <person name="Fang M."/>
            <person name="Ma L."/>
            <person name="Zhao Y."/>
            <person name="Jiang S."/>
        </authorList>
    </citation>
    <scope>NUCLEOTIDE SEQUENCE [LARGE SCALE GENOMIC DNA]</scope>
</reference>
<evidence type="ECO:0000259" key="4">
    <source>
        <dbReference type="PROSITE" id="PS50014"/>
    </source>
</evidence>
<keyword evidence="6" id="KW-1185">Reference proteome</keyword>
<dbReference type="SUPFAM" id="SSF47370">
    <property type="entry name" value="Bromodomain"/>
    <property type="match status" value="1"/>
</dbReference>